<dbReference type="AlphaFoldDB" id="A0A9W6J6L3"/>
<comment type="caution">
    <text evidence="1">The sequence shown here is derived from an EMBL/GenBank/DDBJ whole genome shotgun (WGS) entry which is preliminary data.</text>
</comment>
<evidence type="ECO:0008006" key="3">
    <source>
        <dbReference type="Google" id="ProtNLM"/>
    </source>
</evidence>
<organism evidence="1 2">
    <name type="scientific">Ancylobacter dichloromethanicus</name>
    <dbReference type="NCBI Taxonomy" id="518825"/>
    <lineage>
        <taxon>Bacteria</taxon>
        <taxon>Pseudomonadati</taxon>
        <taxon>Pseudomonadota</taxon>
        <taxon>Alphaproteobacteria</taxon>
        <taxon>Hyphomicrobiales</taxon>
        <taxon>Xanthobacteraceae</taxon>
        <taxon>Ancylobacter</taxon>
    </lineage>
</organism>
<gene>
    <name evidence="1" type="ORF">GCM10017643_18320</name>
</gene>
<evidence type="ECO:0000313" key="1">
    <source>
        <dbReference type="EMBL" id="GLK71717.1"/>
    </source>
</evidence>
<accession>A0A9W6J6L3</accession>
<keyword evidence="2" id="KW-1185">Reference proteome</keyword>
<sequence length="137" mass="15407">MSGRTAFLTSLLGQRWARERTCWHVAALVELRLFGRVLPHVEVPPDPSWDWMISTIASHPERENWNDVPPRHAGLVTAADGALACLGSLKRAAHIGVWLAPERRVIHCDPQLGVVAEDVATLRARGWARMQFFEPRD</sequence>
<name>A0A9W6J6L3_9HYPH</name>
<reference evidence="1" key="2">
    <citation type="submission" date="2023-01" db="EMBL/GenBank/DDBJ databases">
        <authorList>
            <person name="Sun Q."/>
            <person name="Evtushenko L."/>
        </authorList>
    </citation>
    <scope>NUCLEOTIDE SEQUENCE</scope>
    <source>
        <strain evidence="1">VKM B-2484</strain>
    </source>
</reference>
<reference evidence="1" key="1">
    <citation type="journal article" date="2014" name="Int. J. Syst. Evol. Microbiol.">
        <title>Complete genome sequence of Corynebacterium casei LMG S-19264T (=DSM 44701T), isolated from a smear-ripened cheese.</title>
        <authorList>
            <consortium name="US DOE Joint Genome Institute (JGI-PGF)"/>
            <person name="Walter F."/>
            <person name="Albersmeier A."/>
            <person name="Kalinowski J."/>
            <person name="Ruckert C."/>
        </authorList>
    </citation>
    <scope>NUCLEOTIDE SEQUENCE</scope>
    <source>
        <strain evidence="1">VKM B-2484</strain>
    </source>
</reference>
<proteinExistence type="predicted"/>
<evidence type="ECO:0000313" key="2">
    <source>
        <dbReference type="Proteomes" id="UP001143370"/>
    </source>
</evidence>
<dbReference type="Proteomes" id="UP001143370">
    <property type="component" value="Unassembled WGS sequence"/>
</dbReference>
<dbReference type="RefSeq" id="WP_213373053.1">
    <property type="nucleotide sequence ID" value="NZ_BSFJ01000005.1"/>
</dbReference>
<protein>
    <recommendedName>
        <fullName evidence="3">NlpC/P60 domain-containing protein</fullName>
    </recommendedName>
</protein>
<dbReference type="EMBL" id="BSFJ01000005">
    <property type="protein sequence ID" value="GLK71717.1"/>
    <property type="molecule type" value="Genomic_DNA"/>
</dbReference>